<reference evidence="2 3" key="1">
    <citation type="submission" date="2019-04" db="EMBL/GenBank/DDBJ databases">
        <title>Friends and foes A comparative genomics study of 23 Aspergillus species from section Flavi.</title>
        <authorList>
            <consortium name="DOE Joint Genome Institute"/>
            <person name="Kjaerbolling I."/>
            <person name="Vesth T."/>
            <person name="Frisvad J.C."/>
            <person name="Nybo J.L."/>
            <person name="Theobald S."/>
            <person name="Kildgaard S."/>
            <person name="Isbrandt T."/>
            <person name="Kuo A."/>
            <person name="Sato A."/>
            <person name="Lyhne E.K."/>
            <person name="Kogle M.E."/>
            <person name="Wiebenga A."/>
            <person name="Kun R.S."/>
            <person name="Lubbers R.J."/>
            <person name="Makela M.R."/>
            <person name="Barry K."/>
            <person name="Chovatia M."/>
            <person name="Clum A."/>
            <person name="Daum C."/>
            <person name="Haridas S."/>
            <person name="He G."/>
            <person name="LaButti K."/>
            <person name="Lipzen A."/>
            <person name="Mondo S."/>
            <person name="Riley R."/>
            <person name="Salamov A."/>
            <person name="Simmons B.A."/>
            <person name="Magnuson J.K."/>
            <person name="Henrissat B."/>
            <person name="Mortensen U.H."/>
            <person name="Larsen T.O."/>
            <person name="Devries R.P."/>
            <person name="Grigoriev I.V."/>
            <person name="Machida M."/>
            <person name="Baker S.E."/>
            <person name="Andersen M.R."/>
        </authorList>
    </citation>
    <scope>NUCLEOTIDE SEQUENCE [LARGE SCALE GENOMIC DNA]</scope>
    <source>
        <strain evidence="2 3">CBS 151.66</strain>
    </source>
</reference>
<sequence>MANLFGIMKSSHVLCDYVKNVALFGSDQSRCFPTPRVVWIFYYVPCFVSYIDILIICVVWIDLILFCFSRRWLSLRPSLELVCCQSGI</sequence>
<keyword evidence="1" id="KW-0472">Membrane</keyword>
<organism evidence="2 3">
    <name type="scientific">Aspergillus leporis</name>
    <dbReference type="NCBI Taxonomy" id="41062"/>
    <lineage>
        <taxon>Eukaryota</taxon>
        <taxon>Fungi</taxon>
        <taxon>Dikarya</taxon>
        <taxon>Ascomycota</taxon>
        <taxon>Pezizomycotina</taxon>
        <taxon>Eurotiomycetes</taxon>
        <taxon>Eurotiomycetidae</taxon>
        <taxon>Eurotiales</taxon>
        <taxon>Aspergillaceae</taxon>
        <taxon>Aspergillus</taxon>
        <taxon>Aspergillus subgen. Circumdati</taxon>
    </lineage>
</organism>
<keyword evidence="1" id="KW-1133">Transmembrane helix</keyword>
<accession>A0A5N5XBE3</accession>
<proteinExistence type="predicted"/>
<feature type="transmembrane region" description="Helical" evidence="1">
    <location>
        <begin position="40"/>
        <end position="68"/>
    </location>
</feature>
<keyword evidence="3" id="KW-1185">Reference proteome</keyword>
<gene>
    <name evidence="2" type="ORF">BDV29DRAFT_25293</name>
</gene>
<evidence type="ECO:0000256" key="1">
    <source>
        <dbReference type="SAM" id="Phobius"/>
    </source>
</evidence>
<dbReference type="Proteomes" id="UP000326565">
    <property type="component" value="Unassembled WGS sequence"/>
</dbReference>
<evidence type="ECO:0000313" key="2">
    <source>
        <dbReference type="EMBL" id="KAB8078001.1"/>
    </source>
</evidence>
<dbReference type="AlphaFoldDB" id="A0A5N5XBE3"/>
<name>A0A5N5XBE3_9EURO</name>
<protein>
    <submittedName>
        <fullName evidence="2">Uncharacterized protein</fullName>
    </submittedName>
</protein>
<dbReference type="EMBL" id="ML732162">
    <property type="protein sequence ID" value="KAB8078001.1"/>
    <property type="molecule type" value="Genomic_DNA"/>
</dbReference>
<keyword evidence="1" id="KW-0812">Transmembrane</keyword>
<evidence type="ECO:0000313" key="3">
    <source>
        <dbReference type="Proteomes" id="UP000326565"/>
    </source>
</evidence>